<evidence type="ECO:0000313" key="8">
    <source>
        <dbReference type="Proteomes" id="UP000241462"/>
    </source>
</evidence>
<dbReference type="STRING" id="2025994.A0A2T3A733"/>
<dbReference type="Pfam" id="PF14880">
    <property type="entry name" value="COX14"/>
    <property type="match status" value="1"/>
</dbReference>
<dbReference type="GO" id="GO:0016020">
    <property type="term" value="C:membrane"/>
    <property type="evidence" value="ECO:0007669"/>
    <property type="project" value="UniProtKB-SubCell"/>
</dbReference>
<keyword evidence="8" id="KW-1185">Reference proteome</keyword>
<dbReference type="InterPro" id="IPR029208">
    <property type="entry name" value="COX14"/>
</dbReference>
<evidence type="ECO:0000256" key="6">
    <source>
        <dbReference type="SAM" id="Phobius"/>
    </source>
</evidence>
<feature type="region of interest" description="Disordered" evidence="5">
    <location>
        <begin position="122"/>
        <end position="216"/>
    </location>
</feature>
<name>A0A2T3A733_9PEZI</name>
<feature type="non-terminal residue" evidence="7">
    <location>
        <position position="216"/>
    </location>
</feature>
<keyword evidence="3 6" id="KW-1133">Transmembrane helix</keyword>
<dbReference type="Proteomes" id="UP000241462">
    <property type="component" value="Unassembled WGS sequence"/>
</dbReference>
<comment type="subcellular location">
    <subcellularLocation>
        <location evidence="1">Membrane</location>
        <topology evidence="1">Single-pass membrane protein</topology>
    </subcellularLocation>
</comment>
<evidence type="ECO:0000313" key="7">
    <source>
        <dbReference type="EMBL" id="PSR84056.1"/>
    </source>
</evidence>
<keyword evidence="4 6" id="KW-0472">Membrane</keyword>
<evidence type="ECO:0000256" key="5">
    <source>
        <dbReference type="SAM" id="MobiDB-lite"/>
    </source>
</evidence>
<feature type="non-terminal residue" evidence="7">
    <location>
        <position position="1"/>
    </location>
</feature>
<evidence type="ECO:0000256" key="4">
    <source>
        <dbReference type="ARBA" id="ARBA00023136"/>
    </source>
</evidence>
<evidence type="ECO:0000256" key="1">
    <source>
        <dbReference type="ARBA" id="ARBA00004167"/>
    </source>
</evidence>
<sequence>ETPEQRVARLRAAHEKAKNAKVSRFDKILAKSRPFFDSAHRVTVISLVGLTAVAGLMTAYTAYDMLRHNRQRKLDFMEAQKRMAADSLEAARLAYMRGDATDEQMAMVDEANTKVEGFHMPSILSAPKPLSNRPSEESTQAAAAPAPRSDAQPQNTSSKWWGLFSGSKKAEEPSTEATQQPPRTLEEKRAMLESARAAFEKEKENQQRGGPLDRVG</sequence>
<gene>
    <name evidence="7" type="ORF">BD289DRAFT_355574</name>
</gene>
<feature type="compositionally biased region" description="Low complexity" evidence="5">
    <location>
        <begin position="140"/>
        <end position="154"/>
    </location>
</feature>
<keyword evidence="2 6" id="KW-0812">Transmembrane</keyword>
<evidence type="ECO:0000256" key="3">
    <source>
        <dbReference type="ARBA" id="ARBA00022989"/>
    </source>
</evidence>
<dbReference type="InParanoid" id="A0A2T3A733"/>
<accession>A0A2T3A733</accession>
<dbReference type="OrthoDB" id="4205486at2759"/>
<organism evidence="7 8">
    <name type="scientific">Coniella lustricola</name>
    <dbReference type="NCBI Taxonomy" id="2025994"/>
    <lineage>
        <taxon>Eukaryota</taxon>
        <taxon>Fungi</taxon>
        <taxon>Dikarya</taxon>
        <taxon>Ascomycota</taxon>
        <taxon>Pezizomycotina</taxon>
        <taxon>Sordariomycetes</taxon>
        <taxon>Sordariomycetidae</taxon>
        <taxon>Diaporthales</taxon>
        <taxon>Schizoparmaceae</taxon>
        <taxon>Coniella</taxon>
    </lineage>
</organism>
<dbReference type="AlphaFoldDB" id="A0A2T3A733"/>
<reference evidence="7 8" key="1">
    <citation type="journal article" date="2018" name="Mycol. Prog.">
        <title>Coniella lustricola, a new species from submerged detritus.</title>
        <authorList>
            <person name="Raudabaugh D.B."/>
            <person name="Iturriaga T."/>
            <person name="Carver A."/>
            <person name="Mondo S."/>
            <person name="Pangilinan J."/>
            <person name="Lipzen A."/>
            <person name="He G."/>
            <person name="Amirebrahimi M."/>
            <person name="Grigoriev I.V."/>
            <person name="Miller A.N."/>
        </authorList>
    </citation>
    <scope>NUCLEOTIDE SEQUENCE [LARGE SCALE GENOMIC DNA]</scope>
    <source>
        <strain evidence="7 8">B22-T-1</strain>
    </source>
</reference>
<evidence type="ECO:0000256" key="2">
    <source>
        <dbReference type="ARBA" id="ARBA00022692"/>
    </source>
</evidence>
<protein>
    <submittedName>
        <fullName evidence="7">Cytochrome oxidase c assembly-domain-containing protein</fullName>
    </submittedName>
</protein>
<feature type="transmembrane region" description="Helical" evidence="6">
    <location>
        <begin position="42"/>
        <end position="63"/>
    </location>
</feature>
<dbReference type="EMBL" id="KZ678449">
    <property type="protein sequence ID" value="PSR84056.1"/>
    <property type="molecule type" value="Genomic_DNA"/>
</dbReference>
<proteinExistence type="predicted"/>